<reference evidence="2 3" key="1">
    <citation type="journal article" date="2014" name="Genome Biol. Evol.">
        <title>The secreted proteins of Achlya hypogyna and Thraustotheca clavata identify the ancestral oomycete secretome and reveal gene acquisitions by horizontal gene transfer.</title>
        <authorList>
            <person name="Misner I."/>
            <person name="Blouin N."/>
            <person name="Leonard G."/>
            <person name="Richards T.A."/>
            <person name="Lane C.E."/>
        </authorList>
    </citation>
    <scope>NUCLEOTIDE SEQUENCE [LARGE SCALE GENOMIC DNA]</scope>
    <source>
        <strain evidence="2 3">ATCC 48635</strain>
    </source>
</reference>
<feature type="transmembrane region" description="Helical" evidence="1">
    <location>
        <begin position="126"/>
        <end position="145"/>
    </location>
</feature>
<dbReference type="AlphaFoldDB" id="A0A1V9Z9Q6"/>
<keyword evidence="1" id="KW-1133">Transmembrane helix</keyword>
<evidence type="ECO:0000313" key="2">
    <source>
        <dbReference type="EMBL" id="OQR94723.1"/>
    </source>
</evidence>
<evidence type="ECO:0008006" key="4">
    <source>
        <dbReference type="Google" id="ProtNLM"/>
    </source>
</evidence>
<proteinExistence type="predicted"/>
<organism evidence="2 3">
    <name type="scientific">Achlya hypogyna</name>
    <name type="common">Oomycete</name>
    <name type="synonym">Protoachlya hypogyna</name>
    <dbReference type="NCBI Taxonomy" id="1202772"/>
    <lineage>
        <taxon>Eukaryota</taxon>
        <taxon>Sar</taxon>
        <taxon>Stramenopiles</taxon>
        <taxon>Oomycota</taxon>
        <taxon>Saprolegniomycetes</taxon>
        <taxon>Saprolegniales</taxon>
        <taxon>Achlyaceae</taxon>
        <taxon>Achlya</taxon>
    </lineage>
</organism>
<keyword evidence="1" id="KW-0472">Membrane</keyword>
<keyword evidence="3" id="KW-1185">Reference proteome</keyword>
<accession>A0A1V9Z9Q6</accession>
<dbReference type="Proteomes" id="UP000243579">
    <property type="component" value="Unassembled WGS sequence"/>
</dbReference>
<gene>
    <name evidence="2" type="ORF">ACHHYP_20045</name>
</gene>
<evidence type="ECO:0000313" key="3">
    <source>
        <dbReference type="Proteomes" id="UP000243579"/>
    </source>
</evidence>
<keyword evidence="1" id="KW-0812">Transmembrane</keyword>
<evidence type="ECO:0000256" key="1">
    <source>
        <dbReference type="SAM" id="Phobius"/>
    </source>
</evidence>
<protein>
    <recommendedName>
        <fullName evidence="4">Transmembrane protein</fullName>
    </recommendedName>
</protein>
<feature type="transmembrane region" description="Helical" evidence="1">
    <location>
        <begin position="270"/>
        <end position="290"/>
    </location>
</feature>
<name>A0A1V9Z9Q6_ACHHY</name>
<dbReference type="OrthoDB" id="69618at2759"/>
<comment type="caution">
    <text evidence="2">The sequence shown here is derived from an EMBL/GenBank/DDBJ whole genome shotgun (WGS) entry which is preliminary data.</text>
</comment>
<sequence>MVIPYKRIIRAIFCDGSLGGVNNLFFDMGVEWTPVIWTTSAAMAAVRDTTVLDFANHPLCRWQVAPLWSTLSCSMVISTPIYHDESPRTLTTFMLQSQIVVGTLVASVSFCGWCCLKPSRTASMRIFMVMTTLLLVIELLLGGLLQGIQNDGACCGFGNRHACASPTSKWSREHPFLYRRCAVAPPSESYCTVVASGNETLAGDCDAAADWDFPFGGEGVGNVGRCLDENMRSGDGWDYLLLLIAGRTNWRRCYVAWLLYVQSQFYHLGIFWFGLAAIQASCVLSSWNYIQRQESSRHRLPEINKGPEYGSRGIVIENRITTEL</sequence>
<dbReference type="EMBL" id="JNBR01000353">
    <property type="protein sequence ID" value="OQR94723.1"/>
    <property type="molecule type" value="Genomic_DNA"/>
</dbReference>